<sequence>MNEYLRSKCSSEQQLLNELAKLLGGKDVASRKMADVLRALTFFYTSAARGSRIPQSLLSGLCTLLPQLKDKKENILLKDEHQRIARIALCLLARLIDQFEIQKEMQKNQEQSADPADQVLTTFLLTLETTVMTPSGLLLPRQRATLRVYAQLCRVFCNREQLVTYSTTLLQQSPVLAYAESPVDAKGKRLPPPTPAQFGAVAGACHALRFHTAPDEQVFAVDKLTQLAFMIPATTASRHAAKTMLSLLTSSNLNENRPSNAVTVAKAIELYMLKARPRTLLGGDSLTSVYLLRLCETSCDTAQQQSSTQNPALQGYFVSNALAAPLQEMMMDIVHASVADNPTTKANVVPAILLAAIEETLQGTSPETSFREQPNWGSKCIFELVTTALLSLLPAAYDQTKSTSNTVTLHRVCRAVQFVAERFDATVLQLSASPGQMMVIPAYLSQLTMRIRLLTEHSNAFVSCEALRAYVWLLPRWARGAEQNKSSDEDWVRLFRQLETLPSNRIQPERRAAIAWTLFRRCVTTVKTFGYEVETPLLSGCLRVVLTWFRGRPCMWHAALLSAIWHTALRECLESLGDAVFSSINDLLDYQCPPQDSAASDCLVVKQCTLQFLSHREGGMKYAARSETWSHPLLLRLTKQALLETCSSQRLSKRALSQLCYEAQAQNFMALAQQVNATLTFLQQPRYSPQNISATEVDSDKQSFTLYDDPFSDVTAEKAAPVTDEDPFSDFRSPDERTTSRHRTASGNMVTNDPFADAARVETAPGLGVTSWGNVTNESVCDPASDFKLQDTSSFGTSTWSESTNTAGFIDTKTQASMDSATSVFSNWGDEPTVKEQDHPDKGEGSFFGNFSASEVTTFGSWEAGTTSNAQQERFDTSFNTESAEFTSWPTNNDAETLDFGAPTTASSKTNSFTIETPSATTVNTEEEATFSSDFGTAATDFGAPSTDFSAPATDFGPASDFGPPSETPAFGSGAAADRHASFGGDAKPVDVDATATTSSKTNSFTIETPSATT</sequence>
<feature type="compositionally biased region" description="Polar residues" evidence="1">
    <location>
        <begin position="882"/>
        <end position="895"/>
    </location>
</feature>
<dbReference type="Proteomes" id="UP000198211">
    <property type="component" value="Unassembled WGS sequence"/>
</dbReference>
<keyword evidence="3" id="KW-1185">Reference proteome</keyword>
<feature type="compositionally biased region" description="Polar residues" evidence="1">
    <location>
        <begin position="995"/>
        <end position="1014"/>
    </location>
</feature>
<feature type="region of interest" description="Disordered" evidence="1">
    <location>
        <begin position="823"/>
        <end position="850"/>
    </location>
</feature>
<evidence type="ECO:0000256" key="1">
    <source>
        <dbReference type="SAM" id="MobiDB-lite"/>
    </source>
</evidence>
<dbReference type="STRING" id="4795.A0A225WGN4"/>
<name>A0A225WGN4_9STRA</name>
<organism evidence="2 3">
    <name type="scientific">Phytophthora megakarya</name>
    <dbReference type="NCBI Taxonomy" id="4795"/>
    <lineage>
        <taxon>Eukaryota</taxon>
        <taxon>Sar</taxon>
        <taxon>Stramenopiles</taxon>
        <taxon>Oomycota</taxon>
        <taxon>Peronosporomycetes</taxon>
        <taxon>Peronosporales</taxon>
        <taxon>Peronosporaceae</taxon>
        <taxon>Phytophthora</taxon>
    </lineage>
</organism>
<proteinExistence type="predicted"/>
<evidence type="ECO:0000313" key="3">
    <source>
        <dbReference type="Proteomes" id="UP000198211"/>
    </source>
</evidence>
<feature type="region of interest" description="Disordered" evidence="1">
    <location>
        <begin position="882"/>
        <end position="1014"/>
    </location>
</feature>
<dbReference type="EMBL" id="NBNE01000960">
    <property type="protein sequence ID" value="OWZ16289.1"/>
    <property type="molecule type" value="Genomic_DNA"/>
</dbReference>
<gene>
    <name evidence="2" type="ORF">PHMEG_0009942</name>
</gene>
<evidence type="ECO:0000313" key="2">
    <source>
        <dbReference type="EMBL" id="OWZ16289.1"/>
    </source>
</evidence>
<dbReference type="AlphaFoldDB" id="A0A225WGN4"/>
<feature type="region of interest" description="Disordered" evidence="1">
    <location>
        <begin position="715"/>
        <end position="752"/>
    </location>
</feature>
<feature type="compositionally biased region" description="Polar residues" evidence="1">
    <location>
        <begin position="904"/>
        <end position="935"/>
    </location>
</feature>
<accession>A0A225WGN4</accession>
<feature type="compositionally biased region" description="Basic and acidic residues" evidence="1">
    <location>
        <begin position="832"/>
        <end position="844"/>
    </location>
</feature>
<dbReference type="OrthoDB" id="63077at2759"/>
<comment type="caution">
    <text evidence="2">The sequence shown here is derived from an EMBL/GenBank/DDBJ whole genome shotgun (WGS) entry which is preliminary data.</text>
</comment>
<protein>
    <submittedName>
        <fullName evidence="2">Uncharacterized protein</fullName>
    </submittedName>
</protein>
<reference evidence="3" key="1">
    <citation type="submission" date="2017-03" db="EMBL/GenBank/DDBJ databases">
        <title>Phytopthora megakarya and P. palmivora, two closely related causual agents of cacao black pod achieved similar genome size and gene model numbers by different mechanisms.</title>
        <authorList>
            <person name="Ali S."/>
            <person name="Shao J."/>
            <person name="Larry D.J."/>
            <person name="Kronmiller B."/>
            <person name="Shen D."/>
            <person name="Strem M.D."/>
            <person name="Melnick R.L."/>
            <person name="Guiltinan M.J."/>
            <person name="Tyler B.M."/>
            <person name="Meinhardt L.W."/>
            <person name="Bailey B.A."/>
        </authorList>
    </citation>
    <scope>NUCLEOTIDE SEQUENCE [LARGE SCALE GENOMIC DNA]</scope>
    <source>
        <strain evidence="3">zdho120</strain>
    </source>
</reference>